<evidence type="ECO:0000256" key="34">
    <source>
        <dbReference type="SAM" id="Phobius"/>
    </source>
</evidence>
<comment type="catalytic activity">
    <reaction evidence="20">
        <text>a ganglioside GM1 (d18:1(4E)) + CMP-N-acetyl-beta-neuraminate = a ganglioside GD1a (d18:1(4E)) + CMP + H(+)</text>
        <dbReference type="Rhea" id="RHEA:18021"/>
        <dbReference type="ChEBI" id="CHEBI:15378"/>
        <dbReference type="ChEBI" id="CHEBI:57812"/>
        <dbReference type="ChEBI" id="CHEBI:60377"/>
        <dbReference type="ChEBI" id="CHEBI:77709"/>
        <dbReference type="ChEBI" id="CHEBI:78445"/>
        <dbReference type="EC" id="2.4.3.2"/>
    </reaction>
    <physiologicalReaction direction="left-to-right" evidence="20">
        <dbReference type="Rhea" id="RHEA:18022"/>
    </physiologicalReaction>
</comment>
<dbReference type="Pfam" id="PF00777">
    <property type="entry name" value="Glyco_transf_29"/>
    <property type="match status" value="1"/>
</dbReference>
<comment type="catalytic activity">
    <reaction evidence="25">
        <text>a beta-D-galactosyl-(1-&gt;3)-N-acetyl-beta-D-galactosaminyl derivative + CMP-N-acetyl-beta-neuraminate = an N-acetyl-alpha-neuraminyl-(2-&gt;3)-beta-D-galactosyl-(1-&gt;3)-N-acetyl-beta-D-galactosaminyl derivative + CMP + H(+)</text>
        <dbReference type="Rhea" id="RHEA:52380"/>
        <dbReference type="ChEBI" id="CHEBI:15378"/>
        <dbReference type="ChEBI" id="CHEBI:57812"/>
        <dbReference type="ChEBI" id="CHEBI:60377"/>
        <dbReference type="ChEBI" id="CHEBI:136588"/>
        <dbReference type="ChEBI" id="CHEBI:136589"/>
        <dbReference type="EC" id="2.4.3.2"/>
    </reaction>
    <physiologicalReaction direction="left-to-right" evidence="25">
        <dbReference type="Rhea" id="RHEA:52381"/>
    </physiologicalReaction>
</comment>
<evidence type="ECO:0000256" key="23">
    <source>
        <dbReference type="ARBA" id="ARBA00049726"/>
    </source>
</evidence>
<reference evidence="35 36" key="1">
    <citation type="submission" date="2019-06" db="EMBL/GenBank/DDBJ databases">
        <title>A chromosome-scale genome assembly of the European perch, Perca fluviatilis.</title>
        <authorList>
            <person name="Roques C."/>
            <person name="Zahm M."/>
            <person name="Cabau C."/>
            <person name="Klopp C."/>
            <person name="Bouchez O."/>
            <person name="Donnadieu C."/>
            <person name="Kuhl H."/>
            <person name="Gislard M."/>
            <person name="Guendouz S."/>
            <person name="Journot L."/>
            <person name="Haffray P."/>
            <person name="Bestin A."/>
            <person name="Morvezen R."/>
            <person name="Feron R."/>
            <person name="Wen M."/>
            <person name="Jouanno E."/>
            <person name="Herpin A."/>
            <person name="Schartl M."/>
            <person name="Postlethwait J."/>
            <person name="Schaerlinger B."/>
            <person name="Chardard D."/>
            <person name="Lecocq T."/>
            <person name="Poncet C."/>
            <person name="Jaffrelo L."/>
            <person name="Lampietro C."/>
            <person name="Guiguen Y."/>
        </authorList>
    </citation>
    <scope>NUCLEOTIDE SEQUENCE [LARGE SCALE GENOMIC DNA]</scope>
    <source>
        <tissue evidence="35">Blood</tissue>
    </source>
</reference>
<comment type="subcellular location">
    <subcellularLocation>
        <location evidence="1">Golgi apparatus membrane</location>
        <topology evidence="1">Single-pass type II membrane protein</topology>
    </subcellularLocation>
    <subcellularLocation>
        <location evidence="15">Golgi apparatus</location>
        <location evidence="15">Golgi stack membrane</location>
    </subcellularLocation>
</comment>
<evidence type="ECO:0000256" key="25">
    <source>
        <dbReference type="ARBA" id="ARBA00051975"/>
    </source>
</evidence>
<keyword evidence="10" id="KW-0443">Lipid metabolism</keyword>
<evidence type="ECO:0000256" key="33">
    <source>
        <dbReference type="PIRSR" id="PIRSR005557-2"/>
    </source>
</evidence>
<dbReference type="GO" id="GO:0003836">
    <property type="term" value="F:beta-galactoside (CMP) alpha-2,3-sialyltransferase activity"/>
    <property type="evidence" value="ECO:0007669"/>
    <property type="project" value="UniProtKB-EC"/>
</dbReference>
<evidence type="ECO:0000256" key="4">
    <source>
        <dbReference type="ARBA" id="ARBA00022676"/>
    </source>
</evidence>
<comment type="caution">
    <text evidence="35">The sequence shown here is derived from an EMBL/GenBank/DDBJ whole genome shotgun (WGS) entry which is preliminary data.</text>
</comment>
<comment type="catalytic activity">
    <reaction evidence="26">
        <text>a ganglioside GT1c (d18:1(4E)) + CMP-N-acetyl-beta-neuraminate = a ganglioside GQ1c (d18:1(4E)) + CMP + H(+)</text>
        <dbReference type="Rhea" id="RHEA:47588"/>
        <dbReference type="ChEBI" id="CHEBI:15378"/>
        <dbReference type="ChEBI" id="CHEBI:57812"/>
        <dbReference type="ChEBI" id="CHEBI:60377"/>
        <dbReference type="ChEBI" id="CHEBI:87789"/>
        <dbReference type="ChEBI" id="CHEBI:87791"/>
    </reaction>
    <physiologicalReaction direction="left-to-right" evidence="26">
        <dbReference type="Rhea" id="RHEA:47589"/>
    </physiologicalReaction>
</comment>
<feature type="disulfide bond" evidence="33">
    <location>
        <begin position="128"/>
        <end position="281"/>
    </location>
</feature>
<dbReference type="FunFam" id="3.90.1480.20:FF:000005">
    <property type="entry name" value="ST3 beta-galactoside alpha-2,3-sialyltransferase 4"/>
    <property type="match status" value="1"/>
</dbReference>
<evidence type="ECO:0000256" key="28">
    <source>
        <dbReference type="ARBA" id="ARBA00075868"/>
    </source>
</evidence>
<evidence type="ECO:0000256" key="3">
    <source>
        <dbReference type="ARBA" id="ARBA00006003"/>
    </source>
</evidence>
<comment type="similarity">
    <text evidence="3">Belongs to the glycosyltransferase 29 family.</text>
</comment>
<keyword evidence="7" id="KW-0735">Signal-anchor</keyword>
<feature type="transmembrane region" description="Helical" evidence="34">
    <location>
        <begin position="14"/>
        <end position="36"/>
    </location>
</feature>
<evidence type="ECO:0000256" key="18">
    <source>
        <dbReference type="ARBA" id="ARBA00042448"/>
    </source>
</evidence>
<evidence type="ECO:0000256" key="26">
    <source>
        <dbReference type="ARBA" id="ARBA00052660"/>
    </source>
</evidence>
<dbReference type="InterPro" id="IPR038578">
    <property type="entry name" value="GT29-like_sf"/>
</dbReference>
<evidence type="ECO:0000256" key="20">
    <source>
        <dbReference type="ARBA" id="ARBA00043773"/>
    </source>
</evidence>
<comment type="pathway">
    <text evidence="2">Protein modification; protein glycosylation.</text>
</comment>
<evidence type="ECO:0000256" key="27">
    <source>
        <dbReference type="ARBA" id="ARBA00072813"/>
    </source>
</evidence>
<evidence type="ECO:0000313" key="36">
    <source>
        <dbReference type="Proteomes" id="UP000465112"/>
    </source>
</evidence>
<evidence type="ECO:0000256" key="9">
    <source>
        <dbReference type="ARBA" id="ARBA00023034"/>
    </source>
</evidence>
<protein>
    <recommendedName>
        <fullName evidence="27">CMP-N-acetylneuraminate-beta-galactosamide-alpha-2,3-sialyltransferase 4</fullName>
        <ecNumber evidence="16">2.4.3.2</ecNumber>
        <ecNumber evidence="17">2.4.3.4</ecNumber>
        <ecNumber evidence="23">2.4.3.6</ecNumber>
    </recommendedName>
    <alternativeName>
        <fullName evidence="28">Alpha 2,3-sialyltransferase IV</fullName>
    </alternativeName>
    <alternativeName>
        <fullName evidence="18">Gal-beta-1,3-GalNAc-alpha-2,3-sialyltransferase</fullName>
    </alternativeName>
    <alternativeName>
        <fullName evidence="30">Gal-beta-1,4-GlcNAc-alpha-2,3-sialyltransferase</fullName>
    </alternativeName>
    <alternativeName>
        <fullName evidence="29">N-acetyllactosaminide alpha-2,3-sialyltransferase</fullName>
    </alternativeName>
    <alternativeName>
        <fullName evidence="31">ST3Gal IV</fullName>
    </alternativeName>
    <alternativeName>
        <fullName evidence="32">Sialyltransferase 4C</fullName>
    </alternativeName>
</protein>
<keyword evidence="11 34" id="KW-0472">Membrane</keyword>
<dbReference type="Proteomes" id="UP000465112">
    <property type="component" value="Chromosome 2"/>
</dbReference>
<evidence type="ECO:0000256" key="31">
    <source>
        <dbReference type="ARBA" id="ARBA00081234"/>
    </source>
</evidence>
<evidence type="ECO:0000256" key="19">
    <source>
        <dbReference type="ARBA" id="ARBA00043673"/>
    </source>
</evidence>
<dbReference type="GO" id="GO:0009247">
    <property type="term" value="P:glycolipid biosynthetic process"/>
    <property type="evidence" value="ECO:0007669"/>
    <property type="project" value="TreeGrafter"/>
</dbReference>
<dbReference type="GO" id="GO:0047288">
    <property type="term" value="F:beta-D-galactosyl-(1-&gt;3)-N-acetyl-beta-D-galactosaminide alpha-2,3- sialyltransferase"/>
    <property type="evidence" value="ECO:0007669"/>
    <property type="project" value="UniProtKB-EC"/>
</dbReference>
<dbReference type="GO" id="GO:0032580">
    <property type="term" value="C:Golgi cisterna membrane"/>
    <property type="evidence" value="ECO:0007669"/>
    <property type="project" value="UniProtKB-SubCell"/>
</dbReference>
<dbReference type="Gene3D" id="3.90.1480.20">
    <property type="entry name" value="Glycosyl transferase family 29"/>
    <property type="match status" value="1"/>
</dbReference>
<keyword evidence="13" id="KW-0325">Glycoprotein</keyword>
<comment type="catalytic activity">
    <reaction evidence="21">
        <text>a neolactoside nLc4Cer(d18:1(4E)) + CMP-N-acetyl-beta-neuraminate = a neolactoside IV(3)-alpha-NeuAc-nLc4Cer(d18:1(4E)) + CMP + H(+)</text>
        <dbReference type="Rhea" id="RHEA:18913"/>
        <dbReference type="ChEBI" id="CHEBI:15378"/>
        <dbReference type="ChEBI" id="CHEBI:17006"/>
        <dbReference type="ChEBI" id="CHEBI:57812"/>
        <dbReference type="ChEBI" id="CHEBI:58665"/>
        <dbReference type="ChEBI" id="CHEBI:60377"/>
        <dbReference type="EC" id="2.4.3.6"/>
    </reaction>
    <physiologicalReaction direction="left-to-right" evidence="21">
        <dbReference type="Rhea" id="RHEA:18914"/>
    </physiologicalReaction>
</comment>
<evidence type="ECO:0000256" key="11">
    <source>
        <dbReference type="ARBA" id="ARBA00023136"/>
    </source>
</evidence>
<keyword evidence="12" id="KW-1015">Disulfide bond</keyword>
<comment type="catalytic activity">
    <reaction evidence="22">
        <text>a beta-D-galactosyl-(1-&gt;4)-N-acetyl-beta-D-glucosaminyl derivative + CMP-N-acetyl-beta-neuraminate = an N-acetyl-alpha-neuraminyl-(2-&gt;3)-beta-D-galactosyl-(1-&gt;4)-N-acetyl-beta-D-glucosaminyl derivative + CMP + H(+)</text>
        <dbReference type="Rhea" id="RHEA:52316"/>
        <dbReference type="ChEBI" id="CHEBI:15378"/>
        <dbReference type="ChEBI" id="CHEBI:57812"/>
        <dbReference type="ChEBI" id="CHEBI:60377"/>
        <dbReference type="ChEBI" id="CHEBI:133507"/>
        <dbReference type="ChEBI" id="CHEBI:136545"/>
        <dbReference type="EC" id="2.4.3.6"/>
    </reaction>
    <physiologicalReaction direction="left-to-right" evidence="22">
        <dbReference type="Rhea" id="RHEA:52317"/>
    </physiologicalReaction>
</comment>
<accession>A0A6A5FPZ0</accession>
<dbReference type="PIRSF" id="PIRSF005557">
    <property type="entry name" value="Sialyl_trans"/>
    <property type="match status" value="1"/>
</dbReference>
<dbReference type="AlphaFoldDB" id="A0A6A5FPZ0"/>
<evidence type="ECO:0000256" key="30">
    <source>
        <dbReference type="ARBA" id="ARBA00076532"/>
    </source>
</evidence>
<keyword evidence="8 34" id="KW-1133">Transmembrane helix</keyword>
<dbReference type="PANTHER" id="PTHR13713">
    <property type="entry name" value="SIALYLTRANSFERASE"/>
    <property type="match status" value="1"/>
</dbReference>
<evidence type="ECO:0000256" key="13">
    <source>
        <dbReference type="ARBA" id="ARBA00023180"/>
    </source>
</evidence>
<evidence type="ECO:0000256" key="10">
    <source>
        <dbReference type="ARBA" id="ARBA00023098"/>
    </source>
</evidence>
<evidence type="ECO:0000256" key="15">
    <source>
        <dbReference type="ARBA" id="ARBA00037859"/>
    </source>
</evidence>
<gene>
    <name evidence="35" type="ORF">PFLUV_G00020050</name>
</gene>
<evidence type="ECO:0000256" key="12">
    <source>
        <dbReference type="ARBA" id="ARBA00023157"/>
    </source>
</evidence>
<evidence type="ECO:0000256" key="32">
    <source>
        <dbReference type="ARBA" id="ARBA00082801"/>
    </source>
</evidence>
<name>A0A6A5FPZ0_PERFL</name>
<evidence type="ECO:0000256" key="7">
    <source>
        <dbReference type="ARBA" id="ARBA00022968"/>
    </source>
</evidence>
<comment type="catalytic activity">
    <reaction evidence="14">
        <text>a beta-D-galactosyl-(1-&gt;3)-N-acetyl-alpha-D-galactosaminyl derivative + CMP-N-acetyl-beta-neuraminate = an N-acetyl-alpha-neuraminyl-(2-&gt;3)-beta-D-galactosyl-(1-&gt;3)-N-acetyl-alpha-D-galactosaminyl derivative + CMP + H(+)</text>
        <dbReference type="Rhea" id="RHEA:21616"/>
        <dbReference type="ChEBI" id="CHEBI:15378"/>
        <dbReference type="ChEBI" id="CHEBI:57812"/>
        <dbReference type="ChEBI" id="CHEBI:60377"/>
        <dbReference type="ChEBI" id="CHEBI:133470"/>
        <dbReference type="ChEBI" id="CHEBI:139596"/>
        <dbReference type="EC" id="2.4.3.4"/>
    </reaction>
    <physiologicalReaction direction="left-to-right" evidence="14">
        <dbReference type="Rhea" id="RHEA:21617"/>
    </physiologicalReaction>
</comment>
<evidence type="ECO:0000313" key="35">
    <source>
        <dbReference type="EMBL" id="KAF1393823.1"/>
    </source>
</evidence>
<sequence>MEHVKMSQKAFKTWWLLLILLFFISFVIYYATYVILQSYRSSSKCPDSSKPLCGDGLTSKKWESLNFNISRKMQLFLKMEDFFWREHLSNLALPYGIKSSEPLLVKVLAVIGNDELPAKIENPECRTCVVIGNGFAIKNSSLGSTINKYDVVFRLNDAPVRGYEEDVGNKTTMRFFYPESASYNPRLHNEPGTLMVLVPFKPQDLRWLKEILYNEKRVRKGFWKPPPQIWLGDTSKIRVLDPHFLHKTADKLLRIPLQPKSKQPVHPTTGILAVFVALNYCDVVHIAGFGYPNTRSLKHPIHYYGYDTMKSMKNSYHDLNHEAEALKRLEDSKAILNLHQQ</sequence>
<evidence type="ECO:0000256" key="8">
    <source>
        <dbReference type="ARBA" id="ARBA00022989"/>
    </source>
</evidence>
<keyword evidence="36" id="KW-1185">Reference proteome</keyword>
<keyword evidence="4" id="KW-0328">Glycosyltransferase</keyword>
<dbReference type="InterPro" id="IPR001675">
    <property type="entry name" value="Glyco_trans_29"/>
</dbReference>
<evidence type="ECO:0000256" key="5">
    <source>
        <dbReference type="ARBA" id="ARBA00022679"/>
    </source>
</evidence>
<proteinExistence type="inferred from homology"/>
<dbReference type="EC" id="2.4.3.6" evidence="23"/>
<organism evidence="35 36">
    <name type="scientific">Perca fluviatilis</name>
    <name type="common">European perch</name>
    <dbReference type="NCBI Taxonomy" id="8168"/>
    <lineage>
        <taxon>Eukaryota</taxon>
        <taxon>Metazoa</taxon>
        <taxon>Chordata</taxon>
        <taxon>Craniata</taxon>
        <taxon>Vertebrata</taxon>
        <taxon>Euteleostomi</taxon>
        <taxon>Actinopterygii</taxon>
        <taxon>Neopterygii</taxon>
        <taxon>Teleostei</taxon>
        <taxon>Neoteleostei</taxon>
        <taxon>Acanthomorphata</taxon>
        <taxon>Eupercaria</taxon>
        <taxon>Perciformes</taxon>
        <taxon>Percoidei</taxon>
        <taxon>Percidae</taxon>
        <taxon>Percinae</taxon>
        <taxon>Perca</taxon>
    </lineage>
</organism>
<comment type="catalytic activity">
    <reaction evidence="19">
        <text>a ganglioside GA1 (d18:1(4E)) + CMP-N-acetyl-beta-neuraminate = a ganglioside GM1b (d18:1(4E)) + CMP + H(+)</text>
        <dbReference type="Rhea" id="RHEA:47560"/>
        <dbReference type="ChEBI" id="CHEBI:15378"/>
        <dbReference type="ChEBI" id="CHEBI:27938"/>
        <dbReference type="ChEBI" id="CHEBI:57812"/>
        <dbReference type="ChEBI" id="CHEBI:60377"/>
        <dbReference type="ChEBI" id="CHEBI:78568"/>
    </reaction>
    <physiologicalReaction direction="left-to-right" evidence="19">
        <dbReference type="Rhea" id="RHEA:47561"/>
    </physiologicalReaction>
</comment>
<dbReference type="PANTHER" id="PTHR13713:SF95">
    <property type="entry name" value="CMP-N-ACETYLNEURAMINATE-BETA-GALACTOSAMIDE- ALPHA-2,3-SIALYLTRANSFERASE 4 ISOFORM 1"/>
    <property type="match status" value="1"/>
</dbReference>
<keyword evidence="5" id="KW-0808">Transferase</keyword>
<dbReference type="GO" id="GO:0008118">
    <property type="term" value="F:N-acetyllactosaminide alpha-2,3-sialyltransferase activity"/>
    <property type="evidence" value="ECO:0007669"/>
    <property type="project" value="UniProtKB-EC"/>
</dbReference>
<dbReference type="InterPro" id="IPR012163">
    <property type="entry name" value="Sialyl_trans"/>
</dbReference>
<evidence type="ECO:0000256" key="2">
    <source>
        <dbReference type="ARBA" id="ARBA00004922"/>
    </source>
</evidence>
<dbReference type="EC" id="2.4.3.4" evidence="17"/>
<evidence type="ECO:0000256" key="1">
    <source>
        <dbReference type="ARBA" id="ARBA00004323"/>
    </source>
</evidence>
<evidence type="ECO:0000256" key="16">
    <source>
        <dbReference type="ARBA" id="ARBA00039106"/>
    </source>
</evidence>
<evidence type="ECO:0000256" key="17">
    <source>
        <dbReference type="ARBA" id="ARBA00039107"/>
    </source>
</evidence>
<evidence type="ECO:0000256" key="24">
    <source>
        <dbReference type="ARBA" id="ARBA00051076"/>
    </source>
</evidence>
<evidence type="ECO:0000256" key="14">
    <source>
        <dbReference type="ARBA" id="ARBA00036292"/>
    </source>
</evidence>
<evidence type="ECO:0000256" key="6">
    <source>
        <dbReference type="ARBA" id="ARBA00022692"/>
    </source>
</evidence>
<dbReference type="EC" id="2.4.3.2" evidence="16"/>
<dbReference type="InterPro" id="IPR051142">
    <property type="entry name" value="Glycosyltransferase_29"/>
</dbReference>
<evidence type="ECO:0000256" key="21">
    <source>
        <dbReference type="ARBA" id="ARBA00048162"/>
    </source>
</evidence>
<evidence type="ECO:0000256" key="22">
    <source>
        <dbReference type="ARBA" id="ARBA00049294"/>
    </source>
</evidence>
<keyword evidence="9" id="KW-0333">Golgi apparatus</keyword>
<dbReference type="GO" id="GO:0000139">
    <property type="term" value="C:Golgi membrane"/>
    <property type="evidence" value="ECO:0007669"/>
    <property type="project" value="UniProtKB-SubCell"/>
</dbReference>
<comment type="catalytic activity">
    <reaction evidence="24">
        <text>a neolactoside nLc4Cer + CMP-N-acetyl-beta-neuraminate = a neolactoside IV(3)-alpha-NeuAc-nLc4Cer + CMP + H(+)</text>
        <dbReference type="Rhea" id="RHEA:65432"/>
        <dbReference type="ChEBI" id="CHEBI:15378"/>
        <dbReference type="ChEBI" id="CHEBI:57812"/>
        <dbReference type="ChEBI" id="CHEBI:60377"/>
        <dbReference type="ChEBI" id="CHEBI:90376"/>
        <dbReference type="ChEBI" id="CHEBI:90390"/>
    </reaction>
    <physiologicalReaction direction="left-to-right" evidence="24">
        <dbReference type="Rhea" id="RHEA:65433"/>
    </physiologicalReaction>
</comment>
<keyword evidence="6 34" id="KW-0812">Transmembrane</keyword>
<dbReference type="EMBL" id="VHII01000002">
    <property type="protein sequence ID" value="KAF1393823.1"/>
    <property type="molecule type" value="Genomic_DNA"/>
</dbReference>
<evidence type="ECO:0000256" key="29">
    <source>
        <dbReference type="ARBA" id="ARBA00076295"/>
    </source>
</evidence>
<dbReference type="CDD" id="cd23982">
    <property type="entry name" value="GT29_ST3GAL4"/>
    <property type="match status" value="1"/>
</dbReference>